<dbReference type="OrthoDB" id="753580at2"/>
<proteinExistence type="predicted"/>
<gene>
    <name evidence="1" type="ORF">SAMN04488522_10837</name>
</gene>
<evidence type="ECO:0000313" key="1">
    <source>
        <dbReference type="EMBL" id="SHG86121.1"/>
    </source>
</evidence>
<dbReference type="Proteomes" id="UP000184287">
    <property type="component" value="Unassembled WGS sequence"/>
</dbReference>
<organism evidence="1 2">
    <name type="scientific">Pedobacter caeni</name>
    <dbReference type="NCBI Taxonomy" id="288992"/>
    <lineage>
        <taxon>Bacteria</taxon>
        <taxon>Pseudomonadati</taxon>
        <taxon>Bacteroidota</taxon>
        <taxon>Sphingobacteriia</taxon>
        <taxon>Sphingobacteriales</taxon>
        <taxon>Sphingobacteriaceae</taxon>
        <taxon>Pedobacter</taxon>
    </lineage>
</organism>
<keyword evidence="2" id="KW-1185">Reference proteome</keyword>
<dbReference type="RefSeq" id="WP_073237772.1">
    <property type="nucleotide sequence ID" value="NZ_FQUQ01000008.1"/>
</dbReference>
<protein>
    <submittedName>
        <fullName evidence="1">Uncharacterized protein</fullName>
    </submittedName>
</protein>
<reference evidence="2" key="1">
    <citation type="submission" date="2016-11" db="EMBL/GenBank/DDBJ databases">
        <authorList>
            <person name="Varghese N."/>
            <person name="Submissions S."/>
        </authorList>
    </citation>
    <scope>NUCLEOTIDE SEQUENCE [LARGE SCALE GENOMIC DNA]</scope>
    <source>
        <strain evidence="2">DSM 16990</strain>
    </source>
</reference>
<accession>A0A1M5N9D8</accession>
<evidence type="ECO:0000313" key="2">
    <source>
        <dbReference type="Proteomes" id="UP000184287"/>
    </source>
</evidence>
<dbReference type="EMBL" id="FQUQ01000008">
    <property type="protein sequence ID" value="SHG86121.1"/>
    <property type="molecule type" value="Genomic_DNA"/>
</dbReference>
<dbReference type="AlphaFoldDB" id="A0A1M5N9D8"/>
<sequence>MKKRHEGLENPTFRYLGKEEIENPLLVVEEFFDVTDLELFRQELRLLLTLSFTNSDYGKEKVYDRSRLMCVHQHITRFLEMAWLMLNNEFVELYIVEGDPLFQSRGMWRETSFIELRKRLSNDVMKSCRVLEDQEINNVKLVFDDIFQYQSLTEWQDELDLILFYSVRSTPMSEERDNGHLSFPMYELLEKLLECIHVVHEFKIKGDEGWNVLPFEAEIKNKDYSYFPAELIMSIYHRMMSMEN</sequence>
<name>A0A1M5N9D8_9SPHI</name>